<comment type="subcellular location">
    <subcellularLocation>
        <location evidence="1">Host nucleus</location>
    </subcellularLocation>
</comment>
<name>M1TG57_9VIRU</name>
<sequence length="383" mass="43899">MPKVRKQSANATNDCWCFTLNNYTEDEEVRLKSIMLDPKNKTTYMVLGKEVGDSGTPHIQGYVTFQIRKKFDVVKKLLSPRVHLEPAVGTPQQASDYCKKDGTFWERGHLPEGKKQGRRNDIHEARDILQQGGTVLDVAEKDWMTFLKYRSSLSYYAAERMPGRIGKTQVIIFEGEPGCFKSYSAGCFKNSYPVVRPGNGQPIWFDGYQPEQHCAVLFDEFASWLPYHQLLELCDKYPCRVQVKGGTMQFKPIFAVFTANRPAEEWYPGMLWDALERRIDLRFWHSRAEAPNDHGGWGVGDVLIKRIKGQARHHPLFKYMQATAVDDVYKLDEEALRATFVTQPDDDIMDLVFEEAYMDVDTPGSQQSPLEVISSSEDELIDE</sequence>
<keyword evidence="9" id="KW-0378">Hydrolase</keyword>
<keyword evidence="8" id="KW-0255">Endonuclease</keyword>
<dbReference type="GO" id="GO:0042025">
    <property type="term" value="C:host cell nucleus"/>
    <property type="evidence" value="ECO:0007669"/>
    <property type="project" value="UniProtKB-SubCell"/>
</dbReference>
<proteinExistence type="predicted"/>
<dbReference type="InterPro" id="IPR049912">
    <property type="entry name" value="CRESS_DNA_REP"/>
</dbReference>
<keyword evidence="4" id="KW-0235">DNA replication</keyword>
<dbReference type="GO" id="GO:0000166">
    <property type="term" value="F:nucleotide binding"/>
    <property type="evidence" value="ECO:0007669"/>
    <property type="project" value="UniProtKB-KW"/>
</dbReference>
<evidence type="ECO:0000256" key="8">
    <source>
        <dbReference type="ARBA" id="ARBA00022759"/>
    </source>
</evidence>
<evidence type="ECO:0000256" key="10">
    <source>
        <dbReference type="ARBA" id="ARBA00023124"/>
    </source>
</evidence>
<dbReference type="EMBL" id="KC248419">
    <property type="protein sequence ID" value="AGG39817.1"/>
    <property type="molecule type" value="Genomic_DNA"/>
</dbReference>
<dbReference type="Pfam" id="PF02407">
    <property type="entry name" value="Viral_Rep"/>
    <property type="match status" value="1"/>
</dbReference>
<evidence type="ECO:0000256" key="4">
    <source>
        <dbReference type="ARBA" id="ARBA00022705"/>
    </source>
</evidence>
<evidence type="ECO:0000259" key="13">
    <source>
        <dbReference type="PROSITE" id="PS52020"/>
    </source>
</evidence>
<keyword evidence="11" id="KW-0238">DNA-binding</keyword>
<dbReference type="PROSITE" id="PS52020">
    <property type="entry name" value="CRESS_DNA_REP"/>
    <property type="match status" value="1"/>
</dbReference>
<evidence type="ECO:0000256" key="3">
    <source>
        <dbReference type="ARBA" id="ARBA00022695"/>
    </source>
</evidence>
<evidence type="ECO:0000256" key="2">
    <source>
        <dbReference type="ARBA" id="ARBA00022679"/>
    </source>
</evidence>
<feature type="compositionally biased region" description="Polar residues" evidence="12">
    <location>
        <begin position="363"/>
        <end position="375"/>
    </location>
</feature>
<dbReference type="GO" id="GO:0016787">
    <property type="term" value="F:hydrolase activity"/>
    <property type="evidence" value="ECO:0007669"/>
    <property type="project" value="UniProtKB-KW"/>
</dbReference>
<dbReference type="GO" id="GO:0046872">
    <property type="term" value="F:metal ion binding"/>
    <property type="evidence" value="ECO:0007669"/>
    <property type="project" value="UniProtKB-KW"/>
</dbReference>
<evidence type="ECO:0000256" key="6">
    <source>
        <dbReference type="ARBA" id="ARBA00022723"/>
    </source>
</evidence>
<evidence type="ECO:0000256" key="11">
    <source>
        <dbReference type="ARBA" id="ARBA00023125"/>
    </source>
</evidence>
<dbReference type="Gene3D" id="3.40.1310.20">
    <property type="match status" value="1"/>
</dbReference>
<evidence type="ECO:0000313" key="14">
    <source>
        <dbReference type="EMBL" id="AGG39817.1"/>
    </source>
</evidence>
<evidence type="ECO:0000256" key="12">
    <source>
        <dbReference type="SAM" id="MobiDB-lite"/>
    </source>
</evidence>
<keyword evidence="5" id="KW-0540">Nuclease</keyword>
<keyword evidence="3" id="KW-0548">Nucleotidyltransferase</keyword>
<dbReference type="GO" id="GO:0016779">
    <property type="term" value="F:nucleotidyltransferase activity"/>
    <property type="evidence" value="ECO:0007669"/>
    <property type="project" value="UniProtKB-KW"/>
</dbReference>
<keyword evidence="2" id="KW-0808">Transferase</keyword>
<dbReference type="GO" id="GO:0004519">
    <property type="term" value="F:endonuclease activity"/>
    <property type="evidence" value="ECO:0007669"/>
    <property type="project" value="UniProtKB-KW"/>
</dbReference>
<dbReference type="InterPro" id="IPR027417">
    <property type="entry name" value="P-loop_NTPase"/>
</dbReference>
<organism evidence="14">
    <name type="scientific">Diporeia sp. associated circular virus</name>
    <dbReference type="NCBI Taxonomy" id="1299317"/>
    <lineage>
        <taxon>Viruses</taxon>
    </lineage>
</organism>
<keyword evidence="6" id="KW-0479">Metal-binding</keyword>
<feature type="domain" description="CRESS-DNA virus Rep endonuclease" evidence="13">
    <location>
        <begin position="10"/>
        <end position="110"/>
    </location>
</feature>
<feature type="region of interest" description="Disordered" evidence="12">
    <location>
        <begin position="361"/>
        <end position="383"/>
    </location>
</feature>
<reference evidence="14" key="1">
    <citation type="submission" date="2012-11" db="EMBL/GenBank/DDBJ databases">
        <title>Investigation of viruses associated with Diporeia sp. from the Laurentian Great Lakes and Owasco Lake, NY as a potential stressor of declining populations.</title>
        <authorList>
            <person name="Hewson I."/>
            <person name="Rudstam L.G."/>
        </authorList>
    </citation>
    <scope>NUCLEOTIDE SEQUENCE</scope>
    <source>
        <strain evidence="14">OL36582</strain>
    </source>
</reference>
<accession>M1TG57</accession>
<dbReference type="SUPFAM" id="SSF52540">
    <property type="entry name" value="P-loop containing nucleoside triphosphate hydrolases"/>
    <property type="match status" value="1"/>
</dbReference>
<evidence type="ECO:0000256" key="1">
    <source>
        <dbReference type="ARBA" id="ARBA00004147"/>
    </source>
</evidence>
<dbReference type="GO" id="GO:0003677">
    <property type="term" value="F:DNA binding"/>
    <property type="evidence" value="ECO:0007669"/>
    <property type="project" value="UniProtKB-KW"/>
</dbReference>
<evidence type="ECO:0000256" key="5">
    <source>
        <dbReference type="ARBA" id="ARBA00022722"/>
    </source>
</evidence>
<protein>
    <submittedName>
        <fullName evidence="14">Replication-associated protein</fullName>
    </submittedName>
</protein>
<evidence type="ECO:0000256" key="7">
    <source>
        <dbReference type="ARBA" id="ARBA00022741"/>
    </source>
</evidence>
<dbReference type="GO" id="GO:0006260">
    <property type="term" value="P:DNA replication"/>
    <property type="evidence" value="ECO:0007669"/>
    <property type="project" value="UniProtKB-KW"/>
</dbReference>
<keyword evidence="10" id="KW-0190">Covalent protein-DNA linkage</keyword>
<keyword evidence="7" id="KW-0547">Nucleotide-binding</keyword>
<evidence type="ECO:0000256" key="9">
    <source>
        <dbReference type="ARBA" id="ARBA00022801"/>
    </source>
</evidence>